<protein>
    <submittedName>
        <fullName evidence="1">Uncharacterized protein</fullName>
    </submittedName>
</protein>
<organism evidence="1 2">
    <name type="scientific">Melastoma candidum</name>
    <dbReference type="NCBI Taxonomy" id="119954"/>
    <lineage>
        <taxon>Eukaryota</taxon>
        <taxon>Viridiplantae</taxon>
        <taxon>Streptophyta</taxon>
        <taxon>Embryophyta</taxon>
        <taxon>Tracheophyta</taxon>
        <taxon>Spermatophyta</taxon>
        <taxon>Magnoliopsida</taxon>
        <taxon>eudicotyledons</taxon>
        <taxon>Gunneridae</taxon>
        <taxon>Pentapetalae</taxon>
        <taxon>rosids</taxon>
        <taxon>malvids</taxon>
        <taxon>Myrtales</taxon>
        <taxon>Melastomataceae</taxon>
        <taxon>Melastomatoideae</taxon>
        <taxon>Melastomateae</taxon>
        <taxon>Melastoma</taxon>
    </lineage>
</organism>
<evidence type="ECO:0000313" key="2">
    <source>
        <dbReference type="Proteomes" id="UP001057402"/>
    </source>
</evidence>
<proteinExistence type="predicted"/>
<accession>A0ACB9LNF1</accession>
<reference evidence="2" key="1">
    <citation type="journal article" date="2023" name="Front. Plant Sci.">
        <title>Chromosomal-level genome assembly of Melastoma candidum provides insights into trichome evolution.</title>
        <authorList>
            <person name="Zhong Y."/>
            <person name="Wu W."/>
            <person name="Sun C."/>
            <person name="Zou P."/>
            <person name="Liu Y."/>
            <person name="Dai S."/>
            <person name="Zhou R."/>
        </authorList>
    </citation>
    <scope>NUCLEOTIDE SEQUENCE [LARGE SCALE GENOMIC DNA]</scope>
</reference>
<name>A0ACB9LNF1_9MYRT</name>
<keyword evidence="2" id="KW-1185">Reference proteome</keyword>
<gene>
    <name evidence="1" type="ORF">MLD38_037809</name>
</gene>
<comment type="caution">
    <text evidence="1">The sequence shown here is derived from an EMBL/GenBank/DDBJ whole genome shotgun (WGS) entry which is preliminary data.</text>
</comment>
<evidence type="ECO:0000313" key="1">
    <source>
        <dbReference type="EMBL" id="KAI4313030.1"/>
    </source>
</evidence>
<sequence>MAGEASSSSSASAVATYVVFLNFRGVDTRNGFVSHLHACFRENRIEAFMDVDGLDQGQEISPYPPQEHRGVEDHDCGFLREVCAFR</sequence>
<dbReference type="EMBL" id="CM042890">
    <property type="protein sequence ID" value="KAI4313030.1"/>
    <property type="molecule type" value="Genomic_DNA"/>
</dbReference>
<dbReference type="Proteomes" id="UP001057402">
    <property type="component" value="Chromosome 11"/>
</dbReference>